<keyword evidence="3" id="KW-1185">Reference proteome</keyword>
<name>A0KQ21_AERHH</name>
<protein>
    <submittedName>
        <fullName evidence="2">Anti-anti-sigma factor family protein</fullName>
    </submittedName>
</protein>
<dbReference type="Gene3D" id="3.30.750.24">
    <property type="entry name" value="STAS domain"/>
    <property type="match status" value="1"/>
</dbReference>
<dbReference type="eggNOG" id="COG3113">
    <property type="taxonomic scope" value="Bacteria"/>
</dbReference>
<dbReference type="Pfam" id="PF13466">
    <property type="entry name" value="STAS_2"/>
    <property type="match status" value="1"/>
</dbReference>
<dbReference type="KEGG" id="aha:AHA_3933"/>
<dbReference type="InterPro" id="IPR002645">
    <property type="entry name" value="STAS_dom"/>
</dbReference>
<evidence type="ECO:0000313" key="3">
    <source>
        <dbReference type="Proteomes" id="UP000000756"/>
    </source>
</evidence>
<dbReference type="PANTHER" id="PTHR35849:SF1">
    <property type="entry name" value="INTERMEMBRANE PHOSPHOLIPID TRANSPORT SYSTEM BINDING PROTEIN MLAB"/>
    <property type="match status" value="1"/>
</dbReference>
<dbReference type="SUPFAM" id="SSF52091">
    <property type="entry name" value="SpoIIaa-like"/>
    <property type="match status" value="1"/>
</dbReference>
<dbReference type="PANTHER" id="PTHR35849">
    <property type="entry name" value="BLR2341 PROTEIN"/>
    <property type="match status" value="1"/>
</dbReference>
<dbReference type="AlphaFoldDB" id="A0KQ21"/>
<dbReference type="InterPro" id="IPR036513">
    <property type="entry name" value="STAS_dom_sf"/>
</dbReference>
<evidence type="ECO:0000259" key="1">
    <source>
        <dbReference type="PROSITE" id="PS50801"/>
    </source>
</evidence>
<dbReference type="Proteomes" id="UP000000756">
    <property type="component" value="Chromosome"/>
</dbReference>
<proteinExistence type="predicted"/>
<dbReference type="CDD" id="cd07043">
    <property type="entry name" value="STAS_anti-anti-sigma_factors"/>
    <property type="match status" value="1"/>
</dbReference>
<evidence type="ECO:0000313" key="2">
    <source>
        <dbReference type="EMBL" id="ABK38352.1"/>
    </source>
</evidence>
<organism evidence="2 3">
    <name type="scientific">Aeromonas hydrophila subsp. hydrophila (strain ATCC 7966 / DSM 30187 / BCRC 13018 / CCUG 14551 / JCM 1027 / KCTC 2358 / NCIMB 9240 / NCTC 8049)</name>
    <dbReference type="NCBI Taxonomy" id="380703"/>
    <lineage>
        <taxon>Bacteria</taxon>
        <taxon>Pseudomonadati</taxon>
        <taxon>Pseudomonadota</taxon>
        <taxon>Gammaproteobacteria</taxon>
        <taxon>Aeromonadales</taxon>
        <taxon>Aeromonadaceae</taxon>
        <taxon>Aeromonas</taxon>
    </lineage>
</organism>
<dbReference type="STRING" id="380703.AHA_3933"/>
<dbReference type="OrthoDB" id="5600674at2"/>
<sequence length="139" mass="15282">MESLRHGCRRDQPALCQAERAGWPHPPERHRCGDRPAARPQCQAAGTQEMRLSGELQAAQVVELWQRRADWWQEDQIELGDVTTLDSAGLALLVKWAKAALARGATPQLVGASTDFYTLANLYGVAGLFQSTPLTTEDA</sequence>
<dbReference type="PROSITE" id="PS50801">
    <property type="entry name" value="STAS"/>
    <property type="match status" value="1"/>
</dbReference>
<dbReference type="EnsemblBacteria" id="ABK38352">
    <property type="protein sequence ID" value="ABK38352"/>
    <property type="gene ID" value="AHA_3933"/>
</dbReference>
<dbReference type="EMBL" id="CP000462">
    <property type="protein sequence ID" value="ABK38352.1"/>
    <property type="molecule type" value="Genomic_DNA"/>
</dbReference>
<dbReference type="HOGENOM" id="CLU_1840862_0_0_6"/>
<reference evidence="2 3" key="1">
    <citation type="journal article" date="2006" name="J. Bacteriol.">
        <title>Genome sequence of Aeromonas hydrophila ATCC 7966T: jack of all trades.</title>
        <authorList>
            <person name="Seshadri R."/>
            <person name="Joseph S.W."/>
            <person name="Chopra A.K."/>
            <person name="Sha J."/>
            <person name="Shaw J."/>
            <person name="Graf J."/>
            <person name="Haft D."/>
            <person name="Wu M."/>
            <person name="Ren Q."/>
            <person name="Rosovitz M.J."/>
            <person name="Madupu R."/>
            <person name="Tallon L."/>
            <person name="Kim M."/>
            <person name="Jin S."/>
            <person name="Vuong H."/>
            <person name="Stine O.C."/>
            <person name="Ali A."/>
            <person name="Horneman A.J."/>
            <person name="Heidelberg J.F."/>
        </authorList>
    </citation>
    <scope>NUCLEOTIDE SEQUENCE [LARGE SCALE GENOMIC DNA]</scope>
    <source>
        <strain evidence="3">ATCC 7966 / DSM 30187 / BCRC 13018 / CCUG 14551 / JCM 1027 / KCTC 2358 / NCIMB 9240 / NCTC 8049</strain>
    </source>
</reference>
<dbReference type="InterPro" id="IPR058548">
    <property type="entry name" value="MlaB-like_STAS"/>
</dbReference>
<dbReference type="PATRIC" id="fig|380703.7.peg.3903"/>
<accession>A0KQ21</accession>
<gene>
    <name evidence="2" type="ordered locus">AHA_3933</name>
</gene>
<feature type="domain" description="STAS" evidence="1">
    <location>
        <begin position="77"/>
        <end position="139"/>
    </location>
</feature>
<dbReference type="InterPro" id="IPR052746">
    <property type="entry name" value="MlaB_ABC_Transporter"/>
</dbReference>